<comment type="caution">
    <text evidence="2">The sequence shown here is derived from an EMBL/GenBank/DDBJ whole genome shotgun (WGS) entry which is preliminary data.</text>
</comment>
<organism evidence="2 3">
    <name type="scientific">Trifolium medium</name>
    <dbReference type="NCBI Taxonomy" id="97028"/>
    <lineage>
        <taxon>Eukaryota</taxon>
        <taxon>Viridiplantae</taxon>
        <taxon>Streptophyta</taxon>
        <taxon>Embryophyta</taxon>
        <taxon>Tracheophyta</taxon>
        <taxon>Spermatophyta</taxon>
        <taxon>Magnoliopsida</taxon>
        <taxon>eudicotyledons</taxon>
        <taxon>Gunneridae</taxon>
        <taxon>Pentapetalae</taxon>
        <taxon>rosids</taxon>
        <taxon>fabids</taxon>
        <taxon>Fabales</taxon>
        <taxon>Fabaceae</taxon>
        <taxon>Papilionoideae</taxon>
        <taxon>50 kb inversion clade</taxon>
        <taxon>NPAAA clade</taxon>
        <taxon>Hologalegina</taxon>
        <taxon>IRL clade</taxon>
        <taxon>Trifolieae</taxon>
        <taxon>Trifolium</taxon>
    </lineage>
</organism>
<accession>A0A392RCD5</accession>
<keyword evidence="3" id="KW-1185">Reference proteome</keyword>
<proteinExistence type="predicted"/>
<reference evidence="2 3" key="1">
    <citation type="journal article" date="2018" name="Front. Plant Sci.">
        <title>Red Clover (Trifolium pratense) and Zigzag Clover (T. medium) - A Picture of Genomic Similarities and Differences.</title>
        <authorList>
            <person name="Dluhosova J."/>
            <person name="Istvanek J."/>
            <person name="Nedelnik J."/>
            <person name="Repkova J."/>
        </authorList>
    </citation>
    <scope>NUCLEOTIDE SEQUENCE [LARGE SCALE GENOMIC DNA]</scope>
    <source>
        <strain evidence="3">cv. 10/8</strain>
        <tissue evidence="2">Leaf</tissue>
    </source>
</reference>
<evidence type="ECO:0000313" key="3">
    <source>
        <dbReference type="Proteomes" id="UP000265520"/>
    </source>
</evidence>
<dbReference type="Proteomes" id="UP000265520">
    <property type="component" value="Unassembled WGS sequence"/>
</dbReference>
<sequence>AHDVKQALNRRQPKKKMTRSTDEVSNPSYHDAFHRSMMAGQGHTQPGTSKIIVPRCCSS</sequence>
<dbReference type="EMBL" id="LXQA010204777">
    <property type="protein sequence ID" value="MCI33486.1"/>
    <property type="molecule type" value="Genomic_DNA"/>
</dbReference>
<feature type="non-terminal residue" evidence="2">
    <location>
        <position position="1"/>
    </location>
</feature>
<evidence type="ECO:0000256" key="1">
    <source>
        <dbReference type="SAM" id="MobiDB-lite"/>
    </source>
</evidence>
<protein>
    <submittedName>
        <fullName evidence="2">Uncharacterized protein</fullName>
    </submittedName>
</protein>
<dbReference type="AlphaFoldDB" id="A0A392RCD5"/>
<evidence type="ECO:0000313" key="2">
    <source>
        <dbReference type="EMBL" id="MCI33486.1"/>
    </source>
</evidence>
<name>A0A392RCD5_9FABA</name>
<feature type="region of interest" description="Disordered" evidence="1">
    <location>
        <begin position="1"/>
        <end position="59"/>
    </location>
</feature>